<organism evidence="6 7">
    <name type="scientific">Haloferula luteola</name>
    <dbReference type="NCBI Taxonomy" id="595692"/>
    <lineage>
        <taxon>Bacteria</taxon>
        <taxon>Pseudomonadati</taxon>
        <taxon>Verrucomicrobiota</taxon>
        <taxon>Verrucomicrobiia</taxon>
        <taxon>Verrucomicrobiales</taxon>
        <taxon>Verrucomicrobiaceae</taxon>
        <taxon>Haloferula</taxon>
    </lineage>
</organism>
<dbReference type="SUPFAM" id="SSF51445">
    <property type="entry name" value="(Trans)glycosidases"/>
    <property type="match status" value="1"/>
</dbReference>
<reference evidence="6 7" key="1">
    <citation type="submission" date="2020-08" db="EMBL/GenBank/DDBJ databases">
        <title>Genomic Encyclopedia of Type Strains, Phase IV (KMG-IV): sequencing the most valuable type-strain genomes for metagenomic binning, comparative biology and taxonomic classification.</title>
        <authorList>
            <person name="Goeker M."/>
        </authorList>
    </citation>
    <scope>NUCLEOTIDE SEQUENCE [LARGE SCALE GENOMIC DNA]</scope>
    <source>
        <strain evidence="6 7">YC6886</strain>
    </source>
</reference>
<dbReference type="InterPro" id="IPR017853">
    <property type="entry name" value="GH"/>
</dbReference>
<dbReference type="Gene3D" id="3.90.550.10">
    <property type="entry name" value="Spore Coat Polysaccharide Biosynthesis Protein SpsA, Chain A"/>
    <property type="match status" value="1"/>
</dbReference>
<dbReference type="Gene3D" id="3.20.20.80">
    <property type="entry name" value="Glycosidases"/>
    <property type="match status" value="1"/>
</dbReference>
<evidence type="ECO:0000259" key="5">
    <source>
        <dbReference type="Pfam" id="PF13632"/>
    </source>
</evidence>
<evidence type="ECO:0000256" key="1">
    <source>
        <dbReference type="ARBA" id="ARBA00006739"/>
    </source>
</evidence>
<protein>
    <recommendedName>
        <fullName evidence="4 5">Glycosyltransferase 2-like domain-containing protein</fullName>
    </recommendedName>
</protein>
<keyword evidence="7" id="KW-1185">Reference proteome</keyword>
<dbReference type="Pfam" id="PF00535">
    <property type="entry name" value="Glycos_transf_2"/>
    <property type="match status" value="1"/>
</dbReference>
<dbReference type="RefSeq" id="WP_184020274.1">
    <property type="nucleotide sequence ID" value="NZ_JACHFD010000017.1"/>
</dbReference>
<dbReference type="InterPro" id="IPR001173">
    <property type="entry name" value="Glyco_trans_2-like"/>
</dbReference>
<proteinExistence type="inferred from homology"/>
<dbReference type="Pfam" id="PF13632">
    <property type="entry name" value="Glyco_trans_2_3"/>
    <property type="match status" value="1"/>
</dbReference>
<evidence type="ECO:0000313" key="7">
    <source>
        <dbReference type="Proteomes" id="UP000557717"/>
    </source>
</evidence>
<evidence type="ECO:0000259" key="4">
    <source>
        <dbReference type="Pfam" id="PF00535"/>
    </source>
</evidence>
<dbReference type="CDD" id="cd04186">
    <property type="entry name" value="GT_2_like_c"/>
    <property type="match status" value="1"/>
</dbReference>
<dbReference type="EMBL" id="JACHFD010000017">
    <property type="protein sequence ID" value="MBB5352876.1"/>
    <property type="molecule type" value="Genomic_DNA"/>
</dbReference>
<evidence type="ECO:0000256" key="3">
    <source>
        <dbReference type="ARBA" id="ARBA00022679"/>
    </source>
</evidence>
<dbReference type="PANTHER" id="PTHR43179:SF12">
    <property type="entry name" value="GALACTOFURANOSYLTRANSFERASE GLFT2"/>
    <property type="match status" value="1"/>
</dbReference>
<evidence type="ECO:0000313" key="6">
    <source>
        <dbReference type="EMBL" id="MBB5352876.1"/>
    </source>
</evidence>
<comment type="caution">
    <text evidence="6">The sequence shown here is derived from an EMBL/GenBank/DDBJ whole genome shotgun (WGS) entry which is preliminary data.</text>
</comment>
<dbReference type="AlphaFoldDB" id="A0A840V759"/>
<feature type="domain" description="Glycosyltransferase 2-like" evidence="5">
    <location>
        <begin position="431"/>
        <end position="497"/>
    </location>
</feature>
<feature type="domain" description="Glycosyltransferase 2-like" evidence="4">
    <location>
        <begin position="289"/>
        <end position="392"/>
    </location>
</feature>
<sequence>MERLRVDGRFLRRGAERVFLRLVTYGPFPGGWPCEMAEEFVKIRAAGFDGVRLYGWPSRDLLEGARAAGLLVFAAAEWPQSVDFRDGEALAVARASLAGGLAESSGHPALAGVFVGNEVPADLVRWMGPEWTRRQLESLVEFGRERAPMLIWAYANYPTTEYLEPGQADLTAMNVYLEDVEALRRYLRRLQQIAGDRPVLISEFGLDSQRHGPERQAELLAGAVRVAREEGVAGMALYAWSDRWFNAGEVVEDWSFGLTDREGQEKPALAAVSVAFREALPEPEMPGFSVIVCTRNGGERIGACLRSLTQLRGPTPEVVVVDDGSTDGTASRVADEFPEIRLVSLPPSGLSAARNAGAEVATGEVLAFTDDDCEVDPDWLVELAKVFAAGWDAAGGPNLPPPPADGIAAAIASAPGAASQVMLDDLEAEHVPGCNLAVRRGAFFAIGGFDGRFRTAGDDVDFCWRLRDAGMRIGFAPNAFVWHHRRPCALGYLKQQRGYGRAEALLMAKFPQRFSPAGDARWQGVIYTGAPVRATGEEVIYHGPMGLAGYQGVLARMQPLRDLDVAFDRPWTRGLLKVLSWLAPRIRAKARTGTWIGPVSPPRKPRAPVVREFSEWSKQSREEVLRDWLESGWQAGSAGDGWDLEKGDRRVLIACEKHDHGVTRILRREWREKG</sequence>
<name>A0A840V759_9BACT</name>
<dbReference type="InterPro" id="IPR029044">
    <property type="entry name" value="Nucleotide-diphossugar_trans"/>
</dbReference>
<dbReference type="SUPFAM" id="SSF53448">
    <property type="entry name" value="Nucleotide-diphospho-sugar transferases"/>
    <property type="match status" value="1"/>
</dbReference>
<dbReference type="GO" id="GO:0016757">
    <property type="term" value="F:glycosyltransferase activity"/>
    <property type="evidence" value="ECO:0007669"/>
    <property type="project" value="UniProtKB-KW"/>
</dbReference>
<keyword evidence="3" id="KW-0808">Transferase</keyword>
<dbReference type="PANTHER" id="PTHR43179">
    <property type="entry name" value="RHAMNOSYLTRANSFERASE WBBL"/>
    <property type="match status" value="1"/>
</dbReference>
<gene>
    <name evidence="6" type="ORF">HNR46_003125</name>
</gene>
<evidence type="ECO:0000256" key="2">
    <source>
        <dbReference type="ARBA" id="ARBA00022676"/>
    </source>
</evidence>
<dbReference type="Proteomes" id="UP000557717">
    <property type="component" value="Unassembled WGS sequence"/>
</dbReference>
<comment type="similarity">
    <text evidence="1">Belongs to the glycosyltransferase 2 family.</text>
</comment>
<keyword evidence="2" id="KW-0328">Glycosyltransferase</keyword>
<accession>A0A840V759</accession>